<evidence type="ECO:0000259" key="8">
    <source>
        <dbReference type="Pfam" id="PF23197"/>
    </source>
</evidence>
<dbReference type="STRING" id="3988.B9S9G0"/>
<evidence type="ECO:0000259" key="7">
    <source>
        <dbReference type="Pfam" id="PF23080"/>
    </source>
</evidence>
<feature type="region of interest" description="Disordered" evidence="5">
    <location>
        <begin position="1369"/>
        <end position="1396"/>
    </location>
</feature>
<keyword evidence="4" id="KW-0067">ATP-binding</keyword>
<dbReference type="InParanoid" id="B9S9G0"/>
<evidence type="ECO:0000313" key="11">
    <source>
        <dbReference type="Proteomes" id="UP000008311"/>
    </source>
</evidence>
<feature type="domain" description="Disease resistance protein At4g27190-like leucine-rich repeats" evidence="9">
    <location>
        <begin position="802"/>
        <end position="914"/>
    </location>
</feature>
<dbReference type="EMBL" id="EQ973897">
    <property type="protein sequence ID" value="EEF39716.1"/>
    <property type="molecule type" value="Genomic_DNA"/>
</dbReference>
<dbReference type="GO" id="GO:0006952">
    <property type="term" value="P:defense response"/>
    <property type="evidence" value="ECO:0007669"/>
    <property type="project" value="UniProtKB-KW"/>
</dbReference>
<dbReference type="Gene3D" id="3.40.50.300">
    <property type="entry name" value="P-loop containing nucleotide triphosphate hydrolases"/>
    <property type="match status" value="1"/>
</dbReference>
<dbReference type="GO" id="GO:0043531">
    <property type="term" value="F:ADP binding"/>
    <property type="evidence" value="ECO:0007669"/>
    <property type="project" value="InterPro"/>
</dbReference>
<dbReference type="Gene3D" id="1.10.8.430">
    <property type="entry name" value="Helical domain of apoptotic protease-activating factors"/>
    <property type="match status" value="1"/>
</dbReference>
<dbReference type="InterPro" id="IPR050905">
    <property type="entry name" value="Plant_NBS-LRR"/>
</dbReference>
<dbReference type="Proteomes" id="UP000008311">
    <property type="component" value="Unassembled WGS sequence"/>
</dbReference>
<accession>B9S9G0</accession>
<comment type="similarity">
    <text evidence="1">Belongs to the disease resistance NB-LRR family.</text>
</comment>
<keyword evidence="3" id="KW-0611">Plant defense</keyword>
<dbReference type="Gene3D" id="2.60.40.2700">
    <property type="match status" value="1"/>
</dbReference>
<evidence type="ECO:0000256" key="5">
    <source>
        <dbReference type="SAM" id="MobiDB-lite"/>
    </source>
</evidence>
<feature type="domain" description="Disease resistance protein At4g27190-like leucine-rich repeats" evidence="9">
    <location>
        <begin position="949"/>
        <end position="1078"/>
    </location>
</feature>
<dbReference type="InterPro" id="IPR032675">
    <property type="entry name" value="LRR_dom_sf"/>
</dbReference>
<dbReference type="PANTHER" id="PTHR33463">
    <property type="entry name" value="NB-ARC DOMAIN-CONTAINING PROTEIN-RELATED"/>
    <property type="match status" value="1"/>
</dbReference>
<dbReference type="Pfam" id="PF00931">
    <property type="entry name" value="NB-ARC"/>
    <property type="match status" value="1"/>
</dbReference>
<evidence type="ECO:0000256" key="3">
    <source>
        <dbReference type="ARBA" id="ARBA00022821"/>
    </source>
</evidence>
<evidence type="ECO:0000259" key="6">
    <source>
        <dbReference type="Pfam" id="PF00931"/>
    </source>
</evidence>
<dbReference type="eggNOG" id="KOG4658">
    <property type="taxonomic scope" value="Eukaryota"/>
</dbReference>
<feature type="compositionally biased region" description="Polar residues" evidence="5">
    <location>
        <begin position="1382"/>
        <end position="1395"/>
    </location>
</feature>
<dbReference type="PANTHER" id="PTHR33463:SF181">
    <property type="entry name" value="AAA+ ATPASE DOMAIN-CONTAINING PROTEIN"/>
    <property type="match status" value="1"/>
</dbReference>
<proteinExistence type="inferred from homology"/>
<dbReference type="InterPro" id="IPR027417">
    <property type="entry name" value="P-loop_NTPase"/>
</dbReference>
<dbReference type="SUPFAM" id="SSF52540">
    <property type="entry name" value="P-loop containing nucleoside triphosphate hydrolases"/>
    <property type="match status" value="1"/>
</dbReference>
<keyword evidence="11" id="KW-1185">Reference proteome</keyword>
<feature type="domain" description="NB-ARC" evidence="6">
    <location>
        <begin position="163"/>
        <end position="325"/>
    </location>
</feature>
<reference evidence="11" key="1">
    <citation type="journal article" date="2010" name="Nat. Biotechnol.">
        <title>Draft genome sequence of the oilseed species Ricinus communis.</title>
        <authorList>
            <person name="Chan A.P."/>
            <person name="Crabtree J."/>
            <person name="Zhao Q."/>
            <person name="Lorenzi H."/>
            <person name="Orvis J."/>
            <person name="Puiu D."/>
            <person name="Melake-Berhan A."/>
            <person name="Jones K.M."/>
            <person name="Redman J."/>
            <person name="Chen G."/>
            <person name="Cahoon E.B."/>
            <person name="Gedil M."/>
            <person name="Stanke M."/>
            <person name="Haas B.J."/>
            <person name="Wortman J.R."/>
            <person name="Fraser-Liggett C.M."/>
            <person name="Ravel J."/>
            <person name="Rabinowicz P.D."/>
        </authorList>
    </citation>
    <scope>NUCLEOTIDE SEQUENCE [LARGE SCALE GENOMIC DNA]</scope>
    <source>
        <strain evidence="11">cv. Hale</strain>
    </source>
</reference>
<dbReference type="InterPro" id="IPR002182">
    <property type="entry name" value="NB-ARC"/>
</dbReference>
<evidence type="ECO:0000256" key="4">
    <source>
        <dbReference type="ARBA" id="ARBA00022840"/>
    </source>
</evidence>
<feature type="domain" description="DUF7046" evidence="7">
    <location>
        <begin position="1534"/>
        <end position="1598"/>
    </location>
</feature>
<gene>
    <name evidence="10" type="ORF">RCOM_0885080</name>
</gene>
<protein>
    <submittedName>
        <fullName evidence="10">Disease resistance protein RPS5, putative</fullName>
    </submittedName>
</protein>
<dbReference type="InterPro" id="IPR056284">
    <property type="entry name" value="AIR9-like_A9"/>
</dbReference>
<dbReference type="FunFam" id="3.40.50.300:FF:001091">
    <property type="entry name" value="Probable disease resistance protein At1g61300"/>
    <property type="match status" value="1"/>
</dbReference>
<name>B9S9G0_RICCO</name>
<organism evidence="10 11">
    <name type="scientific">Ricinus communis</name>
    <name type="common">Castor bean</name>
    <dbReference type="NCBI Taxonomy" id="3988"/>
    <lineage>
        <taxon>Eukaryota</taxon>
        <taxon>Viridiplantae</taxon>
        <taxon>Streptophyta</taxon>
        <taxon>Embryophyta</taxon>
        <taxon>Tracheophyta</taxon>
        <taxon>Spermatophyta</taxon>
        <taxon>Magnoliopsida</taxon>
        <taxon>eudicotyledons</taxon>
        <taxon>Gunneridae</taxon>
        <taxon>Pentapetalae</taxon>
        <taxon>rosids</taxon>
        <taxon>fabids</taxon>
        <taxon>Malpighiales</taxon>
        <taxon>Euphorbiaceae</taxon>
        <taxon>Acalyphoideae</taxon>
        <taxon>Acalypheae</taxon>
        <taxon>Ricinus</taxon>
    </lineage>
</organism>
<dbReference type="GO" id="GO:0005524">
    <property type="term" value="F:ATP binding"/>
    <property type="evidence" value="ECO:0007669"/>
    <property type="project" value="UniProtKB-KW"/>
</dbReference>
<evidence type="ECO:0000256" key="1">
    <source>
        <dbReference type="ARBA" id="ARBA00008894"/>
    </source>
</evidence>
<evidence type="ECO:0000259" key="9">
    <source>
        <dbReference type="Pfam" id="PF23247"/>
    </source>
</evidence>
<dbReference type="Pfam" id="PF23247">
    <property type="entry name" value="LRR_RPS2"/>
    <property type="match status" value="3"/>
</dbReference>
<feature type="domain" description="AIR9-like A9" evidence="8">
    <location>
        <begin position="1419"/>
        <end position="1498"/>
    </location>
</feature>
<dbReference type="InterPro" id="IPR042197">
    <property type="entry name" value="Apaf_helical"/>
</dbReference>
<keyword evidence="2" id="KW-0547">Nucleotide-binding</keyword>
<evidence type="ECO:0000256" key="2">
    <source>
        <dbReference type="ARBA" id="ARBA00022741"/>
    </source>
</evidence>
<evidence type="ECO:0000313" key="10">
    <source>
        <dbReference type="EMBL" id="EEF39716.1"/>
    </source>
</evidence>
<sequence>MALDVILAIVPTIFEYTFVPIKRHLGYAFNYKSQVENFKNWTEKLVSARERLQHSVDYAVRGGEEIENDVKRWIIGVDKAIEEADKLIKDDQEEATKRCFIGLCPNVKARYNLCKKMEKYSKVIAELQNKGRFDPVSYRVQLQQIVTSSVKNRGALHSRMSVLKEVMDALADPNVLMVGVCGMGGVGKTTLAKEVHQQVIEEKLFDIVVMATVSEKPDIRKIQGNIADVLGLKFDEETETGRAYRLRQRLMTEKKILVILDNIWAQLELEEVGIPCGVDHKGCKILLTSRSRDLLSCDMGVQKVFRLEVLQEEEALSLFEMMVGDVKGGEFQSAASEVTKKCAGLPVLIVTIARALKNKDLYVWKDAVKQLSRCDNEEIQEKVYSALELSYNHLIGAEVKSLFLLCGLLGKSDIAILDLLMYSTGLGLFKGIDTLGDARNRVHKLISDLKAACLLLDSDIKGRVKIHDVVRDVAISIASRMQHLFTVRNGALLKEWPNKDVCKSCTRISLPYNDIHGLPEVLECPELELFLLFTQDISLKVPDLCFELTKNLRVLNFTGMHFSSLPPSLGFLKNLFTLCLDWCALRDVAIIGELTGLTILSFKHSDIVELPREIRQLTKLKFLDLSHCLKLKVIPAKIISELTQLEELYMNNSFDLWDVQGINNQRNASLAELECLPYLTTLEICVLDAKILPKDLFFRKLERFRIFIGDVWSGTGDYGTSRTLKLKLNTSSIHLEHGLSILLEVTEDLYLAEVKGIKSVLYDLDSQGFTQLKHLDVQNDPEIQYIIDPNRRSPCNAFPILESLYLDNLMSLEKICCGKLTTGSFSKLRSLTVVKCDRLKNLFSFSMMRCLLQLQQMKVVDCANLEEIVACGSEDTDNDYEAVKLTQLCSLTLKRLPMFKSFCSKKKVSPISLRVQKQLTTDTGLKEIAPKGELGDPLPLFNEMFCFPNLENLELSSIACEKICDDQLSAISSNLMSLIVERCWNLKYLFTSSLVKNLLLLKRLEVFDCMSVEGIIVAEELVEEERNRKKLFPELDFLKLKNLPHITRFCDGYPVEFSSLRKLLIENCPALNMFVSKSPSADMIESREAKGMNSEKNHHTETQPLFNEKVAFPSLEEIELSYIDNLRRIWHNQLDAGSFCKLKIMRINGCKKLRTIFPSYLLERFQCLEKLSLSDCYALEEIYELQGLNFKEKHLLATSGLRELYIRSLPQLKSILSKDPQGNFTFLNLRLVDISYCSMKNLFPASVATGLLQLEKLVINHCFWMEEIFAKEKGGETAPSFVFLQLTSLELSDLPNFRRPGGEGQFSVPTQSPIPSMEKGELGISPSQCCMDELRLEPIENIPGDICENDPDDGLSSMFQGEMLQQLNNNNFPEFSDRNAGNPPSTSSSDKSNANAREEGMAMHLRHPTSTHVEEPGIEGIQIIGDAIPGERLIGCGYPVGGTSLCMFQWVRHLEDGSKQYIVGATEPHYVVTADDVDKLISVECIPLDDQGHQGKLMRLFANDQKKIQCDAGMQRKIDTYSSICEATFGVLLMMDSFDNWEPANLVLRQAGYQIKGKSEENVVIAEKFSKELLIKIPYGLSKQFILECFDGSSHTLSTYDSR</sequence>
<dbReference type="InterPro" id="IPR057135">
    <property type="entry name" value="At4g27190-like_LRR"/>
</dbReference>
<dbReference type="Pfam" id="PF23197">
    <property type="entry name" value="IG_AIR9"/>
    <property type="match status" value="1"/>
</dbReference>
<dbReference type="Pfam" id="PF23080">
    <property type="entry name" value="DUF7046"/>
    <property type="match status" value="1"/>
</dbReference>
<feature type="domain" description="Disease resistance protein At4g27190-like leucine-rich repeats" evidence="9">
    <location>
        <begin position="1115"/>
        <end position="1262"/>
    </location>
</feature>
<dbReference type="InterPro" id="IPR055474">
    <property type="entry name" value="DUF7046"/>
</dbReference>
<dbReference type="Gene3D" id="3.80.10.10">
    <property type="entry name" value="Ribonuclease Inhibitor"/>
    <property type="match status" value="4"/>
</dbReference>
<dbReference type="PRINTS" id="PR00364">
    <property type="entry name" value="DISEASERSIST"/>
</dbReference>
<dbReference type="SUPFAM" id="SSF52058">
    <property type="entry name" value="L domain-like"/>
    <property type="match status" value="1"/>
</dbReference>
<dbReference type="SUPFAM" id="SSF52047">
    <property type="entry name" value="RNI-like"/>
    <property type="match status" value="1"/>
</dbReference>